<evidence type="ECO:0000313" key="2">
    <source>
        <dbReference type="EMBL" id="CAJ1965870.1"/>
    </source>
</evidence>
<keyword evidence="3" id="KW-1185">Reference proteome</keyword>
<dbReference type="AlphaFoldDB" id="A0AAD2G8G5"/>
<feature type="compositionally biased region" description="Basic and acidic residues" evidence="1">
    <location>
        <begin position="37"/>
        <end position="50"/>
    </location>
</feature>
<proteinExistence type="predicted"/>
<dbReference type="EMBL" id="CAKOGP040002234">
    <property type="protein sequence ID" value="CAJ1965870.1"/>
    <property type="molecule type" value="Genomic_DNA"/>
</dbReference>
<dbReference type="Proteomes" id="UP001295423">
    <property type="component" value="Unassembled WGS sequence"/>
</dbReference>
<name>A0AAD2G8G5_9STRA</name>
<sequence length="316" mass="35032">MRCNSRNGGGRGGRGREGREGRGGRGCGHGISAVHNGRADQEETKEDNNDGRGAGAGMSRRRRNYLLSSTNTLTNQCELDSQADTCAFDPAGCCVLSTSSQSINDTGFHNGLKINDVQIGNVCLAFDCPFDHRTYCLHFCEVLLIPGLGSHLLSVDQLRANNVVVNDVPLIRLRPEQRNREAHAILTSGLRIPLLFDKPISYFTCRQPTDEEINDIMEFQPIWMTADIPWQPYDPDSRRQEEALRQQIDADYQAPYHQLASFTRLDSTLPTAACLDRLPQVLGDSNNVVCGVHSLTIRSMKTSGKSYLIKPDQLAR</sequence>
<comment type="caution">
    <text evidence="2">The sequence shown here is derived from an EMBL/GenBank/DDBJ whole genome shotgun (WGS) entry which is preliminary data.</text>
</comment>
<protein>
    <submittedName>
        <fullName evidence="2">Uncharacterized protein</fullName>
    </submittedName>
</protein>
<evidence type="ECO:0000256" key="1">
    <source>
        <dbReference type="SAM" id="MobiDB-lite"/>
    </source>
</evidence>
<accession>A0AAD2G8G5</accession>
<reference evidence="2" key="1">
    <citation type="submission" date="2023-08" db="EMBL/GenBank/DDBJ databases">
        <authorList>
            <person name="Audoor S."/>
            <person name="Bilcke G."/>
        </authorList>
    </citation>
    <scope>NUCLEOTIDE SEQUENCE</scope>
</reference>
<feature type="region of interest" description="Disordered" evidence="1">
    <location>
        <begin position="1"/>
        <end position="61"/>
    </location>
</feature>
<evidence type="ECO:0000313" key="3">
    <source>
        <dbReference type="Proteomes" id="UP001295423"/>
    </source>
</evidence>
<organism evidence="2 3">
    <name type="scientific">Cylindrotheca closterium</name>
    <dbReference type="NCBI Taxonomy" id="2856"/>
    <lineage>
        <taxon>Eukaryota</taxon>
        <taxon>Sar</taxon>
        <taxon>Stramenopiles</taxon>
        <taxon>Ochrophyta</taxon>
        <taxon>Bacillariophyta</taxon>
        <taxon>Bacillariophyceae</taxon>
        <taxon>Bacillariophycidae</taxon>
        <taxon>Bacillariales</taxon>
        <taxon>Bacillariaceae</taxon>
        <taxon>Cylindrotheca</taxon>
    </lineage>
</organism>
<feature type="compositionally biased region" description="Basic and acidic residues" evidence="1">
    <location>
        <begin position="14"/>
        <end position="23"/>
    </location>
</feature>
<gene>
    <name evidence="2" type="ORF">CYCCA115_LOCUS21460</name>
</gene>